<reference evidence="3 4" key="1">
    <citation type="submission" date="2012-11" db="EMBL/GenBank/DDBJ databases">
        <title>FINISHED of Natronococcus occultus SP4, DSM 3396.</title>
        <authorList>
            <consortium name="DOE Joint Genome Institute"/>
            <person name="Eisen J."/>
            <person name="Huntemann M."/>
            <person name="Wei C.-L."/>
            <person name="Han J."/>
            <person name="Detter J.C."/>
            <person name="Han C."/>
            <person name="Tapia R."/>
            <person name="Chen A."/>
            <person name="Kyrpides N."/>
            <person name="Mavromatis K."/>
            <person name="Markowitz V."/>
            <person name="Szeto E."/>
            <person name="Ivanova N."/>
            <person name="Mikhailova N."/>
            <person name="Ovchinnikova G."/>
            <person name="Pagani I."/>
            <person name="Pati A."/>
            <person name="Goodwin L."/>
            <person name="Nordberg H.P."/>
            <person name="Cantor M.N."/>
            <person name="Hua S.X."/>
            <person name="Woyke T."/>
            <person name="Eisen J."/>
            <person name="Klenk H.-P."/>
            <person name="Klenk H.-P."/>
        </authorList>
    </citation>
    <scope>NUCLEOTIDE SEQUENCE [LARGE SCALE GENOMIC DNA]</scope>
    <source>
        <strain evidence="3 4">SP4</strain>
    </source>
</reference>
<evidence type="ECO:0000256" key="1">
    <source>
        <dbReference type="SAM" id="Coils"/>
    </source>
</evidence>
<gene>
    <name evidence="3" type="ORF">Natoc_0416</name>
</gene>
<dbReference type="EMBL" id="CP003929">
    <property type="protein sequence ID" value="AGB36281.1"/>
    <property type="molecule type" value="Genomic_DNA"/>
</dbReference>
<keyword evidence="1" id="KW-0175">Coiled coil</keyword>
<dbReference type="KEGG" id="nou:Natoc_0416"/>
<feature type="region of interest" description="Disordered" evidence="2">
    <location>
        <begin position="184"/>
        <end position="234"/>
    </location>
</feature>
<feature type="coiled-coil region" evidence="1">
    <location>
        <begin position="88"/>
        <end position="115"/>
    </location>
</feature>
<proteinExistence type="predicted"/>
<protein>
    <submittedName>
        <fullName evidence="3">Uncharacterized protein</fullName>
    </submittedName>
</protein>
<dbReference type="Proteomes" id="UP000010878">
    <property type="component" value="Chromosome"/>
</dbReference>
<dbReference type="AlphaFoldDB" id="L0JU69"/>
<evidence type="ECO:0000313" key="3">
    <source>
        <dbReference type="EMBL" id="AGB36281.1"/>
    </source>
</evidence>
<accession>L0JU69</accession>
<evidence type="ECO:0000313" key="4">
    <source>
        <dbReference type="Proteomes" id="UP000010878"/>
    </source>
</evidence>
<name>L0JU69_9EURY</name>
<dbReference type="eggNOG" id="arCOG03053">
    <property type="taxonomic scope" value="Archaea"/>
</dbReference>
<dbReference type="STRING" id="694430.Natoc_0416"/>
<evidence type="ECO:0000256" key="2">
    <source>
        <dbReference type="SAM" id="MobiDB-lite"/>
    </source>
</evidence>
<organism evidence="3 4">
    <name type="scientific">Natronococcus occultus SP4</name>
    <dbReference type="NCBI Taxonomy" id="694430"/>
    <lineage>
        <taxon>Archaea</taxon>
        <taxon>Methanobacteriati</taxon>
        <taxon>Methanobacteriota</taxon>
        <taxon>Stenosarchaea group</taxon>
        <taxon>Halobacteria</taxon>
        <taxon>Halobacteriales</taxon>
        <taxon>Natrialbaceae</taxon>
        <taxon>Natronococcus</taxon>
    </lineage>
</organism>
<dbReference type="HOGENOM" id="CLU_1182904_0_0_2"/>
<sequence>MNATRSVALLAAVLVVGLAVAPATSGTPASVGDGPAVEQHEDGHTTHDADVERGVTTFMQSSAADTASTVESALFEAKYEDADDETRERLVDEQIDSLATQLDVLENERDRLREDGDELSTPQYQARMTELTVEIVAMERAIDRTKPLAADNGIGTDRLESIETDLTELGGEQIAAVATELVGFEQAPGGEPVAEDGADGNVDPKPAPDDTEDTVDKESSATSPESSDDAAADE</sequence>
<dbReference type="GeneID" id="14405444"/>
<feature type="region of interest" description="Disordered" evidence="2">
    <location>
        <begin position="25"/>
        <end position="49"/>
    </location>
</feature>
<dbReference type="RefSeq" id="WP_015319737.1">
    <property type="nucleotide sequence ID" value="NC_019974.1"/>
</dbReference>
<dbReference type="OrthoDB" id="170871at2157"/>
<feature type="compositionally biased region" description="Basic and acidic residues" evidence="2">
    <location>
        <begin position="38"/>
        <end position="49"/>
    </location>
</feature>
<keyword evidence="4" id="KW-1185">Reference proteome</keyword>